<feature type="transmembrane region" description="Helical" evidence="1">
    <location>
        <begin position="16"/>
        <end position="32"/>
    </location>
</feature>
<proteinExistence type="predicted"/>
<evidence type="ECO:0000256" key="1">
    <source>
        <dbReference type="SAM" id="Phobius"/>
    </source>
</evidence>
<organism evidence="2">
    <name type="scientific">Myoviridae sp. ctCL221</name>
    <dbReference type="NCBI Taxonomy" id="2826630"/>
    <lineage>
        <taxon>Viruses</taxon>
        <taxon>Duplodnaviria</taxon>
        <taxon>Heunggongvirae</taxon>
        <taxon>Uroviricota</taxon>
        <taxon>Caudoviricetes</taxon>
    </lineage>
</organism>
<keyword evidence="1" id="KW-0812">Transmembrane</keyword>
<sequence>MLISLIVPCSLHFEKLPLHFFIFCAIIYLVMFN</sequence>
<keyword evidence="1" id="KW-1133">Transmembrane helix</keyword>
<accession>A0A8S5M638</accession>
<name>A0A8S5M638_9CAUD</name>
<evidence type="ECO:0000313" key="2">
    <source>
        <dbReference type="EMBL" id="DAD77793.1"/>
    </source>
</evidence>
<keyword evidence="1" id="KW-0472">Membrane</keyword>
<reference evidence="2" key="1">
    <citation type="journal article" date="2021" name="Proc. Natl. Acad. Sci. U.S.A.">
        <title>A Catalog of Tens of Thousands of Viruses from Human Metagenomes Reveals Hidden Associations with Chronic Diseases.</title>
        <authorList>
            <person name="Tisza M.J."/>
            <person name="Buck C.B."/>
        </authorList>
    </citation>
    <scope>NUCLEOTIDE SEQUENCE</scope>
    <source>
        <strain evidence="2">CtCL221</strain>
    </source>
</reference>
<protein>
    <submittedName>
        <fullName evidence="2">Uncharacterized protein</fullName>
    </submittedName>
</protein>
<dbReference type="EMBL" id="BK014833">
    <property type="protein sequence ID" value="DAD77793.1"/>
    <property type="molecule type" value="Genomic_DNA"/>
</dbReference>